<feature type="domain" description="SAC3/GANP/THP3 conserved" evidence="6">
    <location>
        <begin position="218"/>
        <end position="539"/>
    </location>
</feature>
<organism evidence="7 8">
    <name type="scientific">Penicillium olsonii</name>
    <dbReference type="NCBI Taxonomy" id="99116"/>
    <lineage>
        <taxon>Eukaryota</taxon>
        <taxon>Fungi</taxon>
        <taxon>Dikarya</taxon>
        <taxon>Ascomycota</taxon>
        <taxon>Pezizomycotina</taxon>
        <taxon>Eurotiomycetes</taxon>
        <taxon>Eurotiomycetidae</taxon>
        <taxon>Eurotiales</taxon>
        <taxon>Aspergillaceae</taxon>
        <taxon>Penicillium</taxon>
    </lineage>
</organism>
<feature type="compositionally biased region" description="Polar residues" evidence="5">
    <location>
        <begin position="90"/>
        <end position="101"/>
    </location>
</feature>
<keyword evidence="2" id="KW-0597">Phosphoprotein</keyword>
<evidence type="ECO:0000313" key="8">
    <source>
        <dbReference type="Proteomes" id="UP001153618"/>
    </source>
</evidence>
<feature type="compositionally biased region" description="Pro residues" evidence="5">
    <location>
        <begin position="111"/>
        <end position="121"/>
    </location>
</feature>
<feature type="compositionally biased region" description="Low complexity" evidence="5">
    <location>
        <begin position="869"/>
        <end position="881"/>
    </location>
</feature>
<evidence type="ECO:0000256" key="4">
    <source>
        <dbReference type="ARBA" id="ARBA00038443"/>
    </source>
</evidence>
<feature type="region of interest" description="Disordered" evidence="5">
    <location>
        <begin position="811"/>
        <end position="1288"/>
    </location>
</feature>
<name>A0A9W4HJA1_PENOL</name>
<dbReference type="PANTHER" id="PTHR12436">
    <property type="entry name" value="80 KDA MCM3-ASSOCIATED PROTEIN"/>
    <property type="match status" value="1"/>
</dbReference>
<feature type="compositionally biased region" description="Polar residues" evidence="5">
    <location>
        <begin position="823"/>
        <end position="839"/>
    </location>
</feature>
<evidence type="ECO:0000256" key="2">
    <source>
        <dbReference type="ARBA" id="ARBA00022553"/>
    </source>
</evidence>
<reference evidence="7" key="1">
    <citation type="submission" date="2021-07" db="EMBL/GenBank/DDBJ databases">
        <authorList>
            <person name="Branca A.L. A."/>
        </authorList>
    </citation>
    <scope>NUCLEOTIDE SEQUENCE</scope>
</reference>
<gene>
    <name evidence="7" type="ORF">POLS_LOCUS3398</name>
</gene>
<accession>A0A9W4HJA1</accession>
<feature type="region of interest" description="Disordered" evidence="5">
    <location>
        <begin position="1"/>
        <end position="146"/>
    </location>
</feature>
<feature type="compositionally biased region" description="Low complexity" evidence="5">
    <location>
        <begin position="1242"/>
        <end position="1254"/>
    </location>
</feature>
<dbReference type="Gene3D" id="1.25.40.990">
    <property type="match status" value="1"/>
</dbReference>
<evidence type="ECO:0000313" key="7">
    <source>
        <dbReference type="EMBL" id="CAG8055821.1"/>
    </source>
</evidence>
<protein>
    <recommendedName>
        <fullName evidence="6">SAC3/GANP/THP3 conserved domain-containing protein</fullName>
    </recommendedName>
</protein>
<dbReference type="GO" id="GO:0005737">
    <property type="term" value="C:cytoplasm"/>
    <property type="evidence" value="ECO:0007669"/>
    <property type="project" value="TreeGrafter"/>
</dbReference>
<feature type="compositionally biased region" description="Polar residues" evidence="5">
    <location>
        <begin position="923"/>
        <end position="932"/>
    </location>
</feature>
<feature type="compositionally biased region" description="Basic and acidic residues" evidence="5">
    <location>
        <begin position="1255"/>
        <end position="1274"/>
    </location>
</feature>
<dbReference type="InterPro" id="IPR005062">
    <property type="entry name" value="SAC3/GANP/THP3_conserved"/>
</dbReference>
<feature type="compositionally biased region" description="Basic and acidic residues" evidence="5">
    <location>
        <begin position="1484"/>
        <end position="1499"/>
    </location>
</feature>
<feature type="region of interest" description="Disordered" evidence="5">
    <location>
        <begin position="747"/>
        <end position="796"/>
    </location>
</feature>
<feature type="compositionally biased region" description="Low complexity" evidence="5">
    <location>
        <begin position="1009"/>
        <end position="1019"/>
    </location>
</feature>
<feature type="compositionally biased region" description="Polar residues" evidence="5">
    <location>
        <begin position="1163"/>
        <end position="1179"/>
    </location>
</feature>
<evidence type="ECO:0000259" key="6">
    <source>
        <dbReference type="Pfam" id="PF03399"/>
    </source>
</evidence>
<feature type="compositionally biased region" description="Polar residues" evidence="5">
    <location>
        <begin position="1471"/>
        <end position="1483"/>
    </location>
</feature>
<feature type="compositionally biased region" description="Low complexity" evidence="5">
    <location>
        <begin position="32"/>
        <end position="49"/>
    </location>
</feature>
<dbReference type="InterPro" id="IPR045107">
    <property type="entry name" value="SAC3/GANP/THP3"/>
</dbReference>
<feature type="compositionally biased region" description="Low complexity" evidence="5">
    <location>
        <begin position="680"/>
        <end position="691"/>
    </location>
</feature>
<dbReference type="Proteomes" id="UP001153618">
    <property type="component" value="Unassembled WGS sequence"/>
</dbReference>
<comment type="similarity">
    <text evidence="4">Belongs to the SAC3 family.</text>
</comment>
<dbReference type="PANTHER" id="PTHR12436:SF3">
    <property type="entry name" value="GERMINAL-CENTER ASSOCIATED NUCLEAR PROTEIN"/>
    <property type="match status" value="1"/>
</dbReference>
<feature type="compositionally biased region" description="Low complexity" evidence="5">
    <location>
        <begin position="762"/>
        <end position="787"/>
    </location>
</feature>
<feature type="compositionally biased region" description="Gly residues" evidence="5">
    <location>
        <begin position="14"/>
        <end position="31"/>
    </location>
</feature>
<dbReference type="Pfam" id="PF03399">
    <property type="entry name" value="SAC3_GANP"/>
    <property type="match status" value="1"/>
</dbReference>
<feature type="compositionally biased region" description="Polar residues" evidence="5">
    <location>
        <begin position="1077"/>
        <end position="1104"/>
    </location>
</feature>
<feature type="compositionally biased region" description="Polar residues" evidence="5">
    <location>
        <begin position="889"/>
        <end position="904"/>
    </location>
</feature>
<keyword evidence="3" id="KW-0539">Nucleus</keyword>
<keyword evidence="8" id="KW-1185">Reference proteome</keyword>
<dbReference type="GO" id="GO:0005635">
    <property type="term" value="C:nuclear envelope"/>
    <property type="evidence" value="ECO:0007669"/>
    <property type="project" value="UniProtKB-SubCell"/>
</dbReference>
<comment type="subcellular location">
    <subcellularLocation>
        <location evidence="1">Nucleus envelope</location>
    </subcellularLocation>
</comment>
<dbReference type="GO" id="GO:0006406">
    <property type="term" value="P:mRNA export from nucleus"/>
    <property type="evidence" value="ECO:0007669"/>
    <property type="project" value="TreeGrafter"/>
</dbReference>
<evidence type="ECO:0000256" key="1">
    <source>
        <dbReference type="ARBA" id="ARBA00004259"/>
    </source>
</evidence>
<feature type="compositionally biased region" description="Polar residues" evidence="5">
    <location>
        <begin position="612"/>
        <end position="626"/>
    </location>
</feature>
<proteinExistence type="inferred from homology"/>
<evidence type="ECO:0000256" key="5">
    <source>
        <dbReference type="SAM" id="MobiDB-lite"/>
    </source>
</evidence>
<dbReference type="OrthoDB" id="264795at2759"/>
<feature type="region of interest" description="Disordered" evidence="5">
    <location>
        <begin position="607"/>
        <end position="709"/>
    </location>
</feature>
<feature type="region of interest" description="Disordered" evidence="5">
    <location>
        <begin position="1421"/>
        <end position="1499"/>
    </location>
</feature>
<dbReference type="EMBL" id="CAJVOS010000016">
    <property type="protein sequence ID" value="CAG8055821.1"/>
    <property type="molecule type" value="Genomic_DNA"/>
</dbReference>
<feature type="compositionally biased region" description="Polar residues" evidence="5">
    <location>
        <begin position="664"/>
        <end position="679"/>
    </location>
</feature>
<sequence length="1499" mass="163254">MASPFNPFAAARGQRGGAQGAQGSTGRGRGTTAGYSSTFAPRGSSAPRAGRARGRGRGSATWTARGRGRGAAHGTQHGAHQNAEGIKANGEQSPFAQSQKPVASPFGAQPTPSPFSKPPNGAPTSTFAKPFTKPTPANPFNQPAKNMAHQSPVTMVPQGPVPVEDASTLNSYQERYDQLKIDRAAQRQQAIKDGQMADPNQPTSLNQAITPVGTCTSMCPEFESVERIVQKMVDKCEKYLHPSTNQLQNMETKMLKRFRRSAAGYDEQLPSDIRTPDTLLQTMNYLMRYVLDGKEPLAIVHKFVWDRTRSIRNDFSVQQLTQEADVKVAVTCLERIARFHIVSLHLLSSPENTEPFDRHQEREQLNNTMLSLMYYYDDNRGRIQFANEAEFRAYYILFSIHDQRPDLEARVQKWPPDLLASPRVQVALELFAAAGNTWESQGALDARRPNAVAQGFYTRFFNIINSKSVSYLMACVAEVYFNHIRQTAIRSIWKAYCRTPQSQQSKNDQWTVGELTSVLLFDDDQQTIEFCNSQDLQFAENDQGSIYLDWGDRHVDSVEFSPSTDHSFSETYVESKRAGRNLVAIILGMSINQAASMGMIDRTKVPARRMGPSQNGSADDYQSSDSMVDESPIELAENASQKPDQSISTSFASPFQGLGGGSQTGSIFSAPSAEFKTSNPFAQQPDPAAAQSLGNPFTKPAEANKTATAPVTEGVVSSPFNQIPSQPAPPKEKAFFGFSNPFANKASSTTSNIFAPQPPTLPQTETPQPATATSSTLFSSTSSNAPSIFPKPATTSSTNFFCQPSSPFSFANPLEATRKTDASTEATPAVSSPFASNSPPLNPAASTLFKPFSAPPAPSEAKNPFEGLSSSASGSSTTSSAFPTLSKAPESNQSTESAEVTASAPSALFKSDSASKDSSTTSKNPFGFSQQSFPVVTPANPTPFAAPPGASSLFSFTKAPEATEEPSAIKLEEKKAEPFSFAPAQNQTPAKDSISALPNAPEPSKEPETSAPTEPAPAKQPFVFAPPPTENVQKKAEPFTFPSTNTPFAAKDSLFAKPKVEEPSEEPQSSDPAVTASEKQPVSFSQPSFKPAQGETSSFRSSAPAQVPAPRPLQPEESASVSAPEPATVPPASRSVSGTRPPAYSPPRTLFEALRQPKIFDAKSSTYSPFQPPVNQSPLFQDMTPAVGSDQQNSLKRQHDSTSADTSQHQRRSSIKGSSAAAPSDQSLRRSVHFEETHENQPSSSKKPRVSSVRKSSDTPQKKRQMDEESKNPNEEQGSSSKLAKFSVSDEHTPFKFSVYDAENRQLPKLPILEKLEQKLAEVKTLCEPKPMTKEQLEYVEQERLRRAREVDQDEIALSRARILAQQLKDGPGIFDGWTGPVRKPWDDPNWNPAARILEKYRSRIPAQLPSRPLPPKLILTHSSSGRPQVSYAPDTPLRPMSRTERRIRYTGAHGLAHVPLDFQRGRRAETSMSSRQQKTSQEGNERKDGEKDGPSESS</sequence>
<dbReference type="GO" id="GO:0070390">
    <property type="term" value="C:transcription export complex 2"/>
    <property type="evidence" value="ECO:0007669"/>
    <property type="project" value="TreeGrafter"/>
</dbReference>
<comment type="caution">
    <text evidence="7">The sequence shown here is derived from an EMBL/GenBank/DDBJ whole genome shotgun (WGS) entry which is preliminary data.</text>
</comment>
<feature type="compositionally biased region" description="Low complexity" evidence="5">
    <location>
        <begin position="906"/>
        <end position="922"/>
    </location>
</feature>
<evidence type="ECO:0000256" key="3">
    <source>
        <dbReference type="ARBA" id="ARBA00023242"/>
    </source>
</evidence>
<feature type="compositionally biased region" description="Polar residues" evidence="5">
    <location>
        <begin position="638"/>
        <end position="653"/>
    </location>
</feature>
<dbReference type="FunFam" id="1.25.40.990:FF:000008">
    <property type="entry name" value="Nuclear mRNA export protein SAC3"/>
    <property type="match status" value="1"/>
</dbReference>